<dbReference type="EMBL" id="QZWG01000011">
    <property type="protein sequence ID" value="RZB81922.1"/>
    <property type="molecule type" value="Genomic_DNA"/>
</dbReference>
<proteinExistence type="predicted"/>
<feature type="chain" id="PRO_5019382081" description="Protein TAPETUM DETERMINANT 1" evidence="2">
    <location>
        <begin position="25"/>
        <end position="129"/>
    </location>
</feature>
<evidence type="ECO:0000313" key="4">
    <source>
        <dbReference type="Proteomes" id="UP000289340"/>
    </source>
</evidence>
<dbReference type="Pfam" id="PF24068">
    <property type="entry name" value="TPD1_C"/>
    <property type="match status" value="1"/>
</dbReference>
<dbReference type="InterPro" id="IPR040361">
    <property type="entry name" value="TPD1"/>
</dbReference>
<dbReference type="PANTHER" id="PTHR33184">
    <property type="entry name" value="PROTEIN TAPETUM DETERMINANT 1-LIKE-RELATED"/>
    <property type="match status" value="1"/>
</dbReference>
<evidence type="ECO:0008006" key="5">
    <source>
        <dbReference type="Google" id="ProtNLM"/>
    </source>
</evidence>
<sequence length="129" mass="14238">MANSSMKFLNMIVIFLVLISQGNSITECTLRSLSVSQSMTGVKVQGKPEWSVSITNTCPCAQRMVYLNCTDFQTSEPITPSVLTVSPNGICILNSGQPIVYNSPFRFKYAWDHSSALIPISSLIDCYKM</sequence>
<reference evidence="3 4" key="1">
    <citation type="submission" date="2018-09" db="EMBL/GenBank/DDBJ databases">
        <title>A high-quality reference genome of wild soybean provides a powerful tool to mine soybean genomes.</title>
        <authorList>
            <person name="Xie M."/>
            <person name="Chung C.Y.L."/>
            <person name="Li M.-W."/>
            <person name="Wong F.-L."/>
            <person name="Chan T.-F."/>
            <person name="Lam H.-M."/>
        </authorList>
    </citation>
    <scope>NUCLEOTIDE SEQUENCE [LARGE SCALE GENOMIC DNA]</scope>
    <source>
        <strain evidence="4">cv. W05</strain>
        <tissue evidence="3">Hypocotyl of etiolated seedlings</tissue>
    </source>
</reference>
<evidence type="ECO:0000256" key="1">
    <source>
        <dbReference type="ARBA" id="ARBA00022729"/>
    </source>
</evidence>
<gene>
    <name evidence="3" type="ORF">D0Y65_031236</name>
</gene>
<dbReference type="PANTHER" id="PTHR33184:SF64">
    <property type="entry name" value="BETA-1,3-N-ACETYLGLUCOSAMINYLTRANSFERASE FAMILY PROTEIN"/>
    <property type="match status" value="1"/>
</dbReference>
<keyword evidence="1 2" id="KW-0732">Signal</keyword>
<dbReference type="GO" id="GO:0001709">
    <property type="term" value="P:cell fate determination"/>
    <property type="evidence" value="ECO:0007669"/>
    <property type="project" value="TreeGrafter"/>
</dbReference>
<evidence type="ECO:0000313" key="3">
    <source>
        <dbReference type="EMBL" id="RZB81922.1"/>
    </source>
</evidence>
<comment type="caution">
    <text evidence="3">The sequence shown here is derived from an EMBL/GenBank/DDBJ whole genome shotgun (WGS) entry which is preliminary data.</text>
</comment>
<protein>
    <recommendedName>
        <fullName evidence="5">Protein TAPETUM DETERMINANT 1</fullName>
    </recommendedName>
</protein>
<dbReference type="Proteomes" id="UP000289340">
    <property type="component" value="Chromosome 11"/>
</dbReference>
<name>A0A445I7G1_GLYSO</name>
<accession>A0A445I7G1</accession>
<organism evidence="3 4">
    <name type="scientific">Glycine soja</name>
    <name type="common">Wild soybean</name>
    <dbReference type="NCBI Taxonomy" id="3848"/>
    <lineage>
        <taxon>Eukaryota</taxon>
        <taxon>Viridiplantae</taxon>
        <taxon>Streptophyta</taxon>
        <taxon>Embryophyta</taxon>
        <taxon>Tracheophyta</taxon>
        <taxon>Spermatophyta</taxon>
        <taxon>Magnoliopsida</taxon>
        <taxon>eudicotyledons</taxon>
        <taxon>Gunneridae</taxon>
        <taxon>Pentapetalae</taxon>
        <taxon>rosids</taxon>
        <taxon>fabids</taxon>
        <taxon>Fabales</taxon>
        <taxon>Fabaceae</taxon>
        <taxon>Papilionoideae</taxon>
        <taxon>50 kb inversion clade</taxon>
        <taxon>NPAAA clade</taxon>
        <taxon>indigoferoid/millettioid clade</taxon>
        <taxon>Phaseoleae</taxon>
        <taxon>Glycine</taxon>
        <taxon>Glycine subgen. Soja</taxon>
    </lineage>
</organism>
<dbReference type="AlphaFoldDB" id="A0A445I7G1"/>
<keyword evidence="4" id="KW-1185">Reference proteome</keyword>
<evidence type="ECO:0000256" key="2">
    <source>
        <dbReference type="SAM" id="SignalP"/>
    </source>
</evidence>
<feature type="signal peptide" evidence="2">
    <location>
        <begin position="1"/>
        <end position="24"/>
    </location>
</feature>